<protein>
    <submittedName>
        <fullName evidence="1">Aminoglycoside phosphotransferase family protein</fullName>
    </submittedName>
</protein>
<sequence length="80" mass="8833">ARPGRASTRGWRPPPRDRAELPAAIERATEVCRAFVAARTADGDPVYLRALAGSGGWERWDRVQAWLSDRRAAFTAALLD</sequence>
<name>A0AA44DGP4_STRE0</name>
<accession>A0AA44DGP4</accession>
<evidence type="ECO:0000313" key="2">
    <source>
        <dbReference type="Proteomes" id="UP000570003"/>
    </source>
</evidence>
<organism evidence="1 2">
    <name type="scientific">Streptomyces somaliensis (strain ATCC 33201 / DSM 40738 / JCM 12659 / KCTC 9044 / NCTC 11332 / NRRL B-12077 / IP 733)</name>
    <dbReference type="NCBI Taxonomy" id="1134445"/>
    <lineage>
        <taxon>Bacteria</taxon>
        <taxon>Bacillati</taxon>
        <taxon>Actinomycetota</taxon>
        <taxon>Actinomycetes</taxon>
        <taxon>Kitasatosporales</taxon>
        <taxon>Streptomycetaceae</taxon>
        <taxon>Streptomyces</taxon>
    </lineage>
</organism>
<dbReference type="Proteomes" id="UP000570003">
    <property type="component" value="Unassembled WGS sequence"/>
</dbReference>
<proteinExistence type="predicted"/>
<dbReference type="EMBL" id="JAAXOU010000446">
    <property type="protein sequence ID" value="NKY16636.1"/>
    <property type="molecule type" value="Genomic_DNA"/>
</dbReference>
<reference evidence="1 2" key="1">
    <citation type="submission" date="2020-04" db="EMBL/GenBank/DDBJ databases">
        <title>MicrobeNet Type strains.</title>
        <authorList>
            <person name="Nicholson A.C."/>
        </authorList>
    </citation>
    <scope>NUCLEOTIDE SEQUENCE [LARGE SCALE GENOMIC DNA]</scope>
    <source>
        <strain evidence="1 2">DSM 40738</strain>
    </source>
</reference>
<feature type="non-terminal residue" evidence="1">
    <location>
        <position position="1"/>
    </location>
</feature>
<comment type="caution">
    <text evidence="1">The sequence shown here is derived from an EMBL/GenBank/DDBJ whole genome shotgun (WGS) entry which is preliminary data.</text>
</comment>
<dbReference type="AlphaFoldDB" id="A0AA44DGP4"/>
<evidence type="ECO:0000313" key="1">
    <source>
        <dbReference type="EMBL" id="NKY16636.1"/>
    </source>
</evidence>
<gene>
    <name evidence="1" type="ORF">HGA06_21735</name>
</gene>
<keyword evidence="2" id="KW-1185">Reference proteome</keyword>